<dbReference type="Proteomes" id="UP001500121">
    <property type="component" value="Unassembled WGS sequence"/>
</dbReference>
<dbReference type="Gene3D" id="1.10.150.240">
    <property type="entry name" value="Putative phosphatase, domain 2"/>
    <property type="match status" value="1"/>
</dbReference>
<dbReference type="PANTHER" id="PTHR43434">
    <property type="entry name" value="PHOSPHOGLYCOLATE PHOSPHATASE"/>
    <property type="match status" value="1"/>
</dbReference>
<dbReference type="InterPro" id="IPR050155">
    <property type="entry name" value="HAD-like_hydrolase_sf"/>
</dbReference>
<dbReference type="PANTHER" id="PTHR43434:SF20">
    <property type="entry name" value="5'-NUCLEOTIDASE"/>
    <property type="match status" value="1"/>
</dbReference>
<accession>A0ABP8Z6A7</accession>
<proteinExistence type="predicted"/>
<evidence type="ECO:0000313" key="1">
    <source>
        <dbReference type="EMBL" id="GAA4747565.1"/>
    </source>
</evidence>
<dbReference type="Pfam" id="PF13419">
    <property type="entry name" value="HAD_2"/>
    <property type="match status" value="1"/>
</dbReference>
<dbReference type="RefSeq" id="WP_345480974.1">
    <property type="nucleotide sequence ID" value="NZ_BAABLP010000004.1"/>
</dbReference>
<dbReference type="InterPro" id="IPR036412">
    <property type="entry name" value="HAD-like_sf"/>
</dbReference>
<name>A0ABP8Z6A7_9MICO</name>
<evidence type="ECO:0000313" key="2">
    <source>
        <dbReference type="Proteomes" id="UP001500121"/>
    </source>
</evidence>
<dbReference type="EMBL" id="BAABLP010000004">
    <property type="protein sequence ID" value="GAA4747565.1"/>
    <property type="molecule type" value="Genomic_DNA"/>
</dbReference>
<reference evidence="2" key="1">
    <citation type="journal article" date="2019" name="Int. J. Syst. Evol. Microbiol.">
        <title>The Global Catalogue of Microorganisms (GCM) 10K type strain sequencing project: providing services to taxonomists for standard genome sequencing and annotation.</title>
        <authorList>
            <consortium name="The Broad Institute Genomics Platform"/>
            <consortium name="The Broad Institute Genome Sequencing Center for Infectious Disease"/>
            <person name="Wu L."/>
            <person name="Ma J."/>
        </authorList>
    </citation>
    <scope>NUCLEOTIDE SEQUENCE [LARGE SCALE GENOMIC DNA]</scope>
    <source>
        <strain evidence="2">JCM 19015</strain>
    </source>
</reference>
<dbReference type="Gene3D" id="3.40.50.1000">
    <property type="entry name" value="HAD superfamily/HAD-like"/>
    <property type="match status" value="1"/>
</dbReference>
<gene>
    <name evidence="1" type="ORF">GCM10025783_19610</name>
</gene>
<sequence>MNLPYTVVLVDLDGTVMDSAPGITRTLAVALEELGLPVPPPSRLLEFVGPPILDGLRDVAGIEGAEARQVLDRYRARYRVTGAFEAEPYPGVREALEALGRTAPLAIATSKPESVAVRILEHFGFAPLFTVIAGASDDETRSEKADVITRALELLVERGVDVSRPVMIGDRVHDVAGAAAHGIPAILASWGYGAPEEAAGTVAIAASPGELPALVAAGAPDHP</sequence>
<dbReference type="InterPro" id="IPR023214">
    <property type="entry name" value="HAD_sf"/>
</dbReference>
<organism evidence="1 2">
    <name type="scientific">Amnibacterium soli</name>
    <dbReference type="NCBI Taxonomy" id="1282736"/>
    <lineage>
        <taxon>Bacteria</taxon>
        <taxon>Bacillati</taxon>
        <taxon>Actinomycetota</taxon>
        <taxon>Actinomycetes</taxon>
        <taxon>Micrococcales</taxon>
        <taxon>Microbacteriaceae</taxon>
        <taxon>Amnibacterium</taxon>
    </lineage>
</organism>
<comment type="caution">
    <text evidence="1">The sequence shown here is derived from an EMBL/GenBank/DDBJ whole genome shotgun (WGS) entry which is preliminary data.</text>
</comment>
<dbReference type="InterPro" id="IPR023198">
    <property type="entry name" value="PGP-like_dom2"/>
</dbReference>
<protein>
    <submittedName>
        <fullName evidence="1">HAD hydrolase-like protein</fullName>
    </submittedName>
</protein>
<keyword evidence="2" id="KW-1185">Reference proteome</keyword>
<dbReference type="InterPro" id="IPR041492">
    <property type="entry name" value="HAD_2"/>
</dbReference>
<dbReference type="SUPFAM" id="SSF56784">
    <property type="entry name" value="HAD-like"/>
    <property type="match status" value="1"/>
</dbReference>